<dbReference type="GO" id="GO:0000976">
    <property type="term" value="F:transcription cis-regulatory region binding"/>
    <property type="evidence" value="ECO:0007669"/>
    <property type="project" value="TreeGrafter"/>
</dbReference>
<sequence>MGTRERILDTSLALFNQRGTAGISSLEIATELGISPGNLYYHFRGKEEILAALMAECELALGRLIHRIRADELAAEDYDPLLHSVFRVCHHFRFLFRDQEALRFAKAPIPRRWHRLMAQLKAFAQALVAGMDALQPLGLSAARRDALAEALMLTTLGSLSFDAILDHQEDEAARIRLGIDRLAVLLAPYAHPAVAKLEG</sequence>
<dbReference type="RefSeq" id="WP_067666073.1">
    <property type="nucleotide sequence ID" value="NZ_FQXG01000016.1"/>
</dbReference>
<keyword evidence="1 2" id="KW-0238">DNA-binding</keyword>
<evidence type="ECO:0000256" key="1">
    <source>
        <dbReference type="ARBA" id="ARBA00023125"/>
    </source>
</evidence>
<dbReference type="Pfam" id="PF00440">
    <property type="entry name" value="TetR_N"/>
    <property type="match status" value="1"/>
</dbReference>
<dbReference type="EMBL" id="FQXG01000016">
    <property type="protein sequence ID" value="SHI27523.1"/>
    <property type="molecule type" value="Genomic_DNA"/>
</dbReference>
<dbReference type="InterPro" id="IPR025722">
    <property type="entry name" value="TetR"/>
</dbReference>
<feature type="domain" description="HTH tetR-type" evidence="3">
    <location>
        <begin position="1"/>
        <end position="61"/>
    </location>
</feature>
<dbReference type="InterPro" id="IPR050109">
    <property type="entry name" value="HTH-type_TetR-like_transc_reg"/>
</dbReference>
<reference evidence="4 5" key="1">
    <citation type="submission" date="2016-11" db="EMBL/GenBank/DDBJ databases">
        <authorList>
            <person name="Jaros S."/>
            <person name="Januszkiewicz K."/>
            <person name="Wedrychowicz H."/>
        </authorList>
    </citation>
    <scope>NUCLEOTIDE SEQUENCE [LARGE SCALE GENOMIC DNA]</scope>
    <source>
        <strain evidence="4 5">DSM 16917</strain>
    </source>
</reference>
<protein>
    <submittedName>
        <fullName evidence="4">Transcriptional regulator, TetR family</fullName>
    </submittedName>
</protein>
<organism evidence="4 5">
    <name type="scientific">Ferrimonas marina</name>
    <dbReference type="NCBI Taxonomy" id="299255"/>
    <lineage>
        <taxon>Bacteria</taxon>
        <taxon>Pseudomonadati</taxon>
        <taxon>Pseudomonadota</taxon>
        <taxon>Gammaproteobacteria</taxon>
        <taxon>Alteromonadales</taxon>
        <taxon>Ferrimonadaceae</taxon>
        <taxon>Ferrimonas</taxon>
    </lineage>
</organism>
<dbReference type="GO" id="GO:0003700">
    <property type="term" value="F:DNA-binding transcription factor activity"/>
    <property type="evidence" value="ECO:0007669"/>
    <property type="project" value="TreeGrafter"/>
</dbReference>
<evidence type="ECO:0000259" key="3">
    <source>
        <dbReference type="PROSITE" id="PS50977"/>
    </source>
</evidence>
<proteinExistence type="predicted"/>
<dbReference type="PANTHER" id="PTHR30055">
    <property type="entry name" value="HTH-TYPE TRANSCRIPTIONAL REGULATOR RUTR"/>
    <property type="match status" value="1"/>
</dbReference>
<dbReference type="Proteomes" id="UP000184268">
    <property type="component" value="Unassembled WGS sequence"/>
</dbReference>
<keyword evidence="5" id="KW-1185">Reference proteome</keyword>
<dbReference type="InterPro" id="IPR001647">
    <property type="entry name" value="HTH_TetR"/>
</dbReference>
<dbReference type="PRINTS" id="PR00455">
    <property type="entry name" value="HTHTETR"/>
</dbReference>
<gene>
    <name evidence="4" type="ORF">SAMN02745129_0553</name>
</gene>
<dbReference type="OrthoDB" id="8770705at2"/>
<evidence type="ECO:0000256" key="2">
    <source>
        <dbReference type="PROSITE-ProRule" id="PRU00335"/>
    </source>
</evidence>
<accession>A0A1M5ZUA6</accession>
<feature type="DNA-binding region" description="H-T-H motif" evidence="2">
    <location>
        <begin position="24"/>
        <end position="43"/>
    </location>
</feature>
<dbReference type="PANTHER" id="PTHR30055:SF223">
    <property type="entry name" value="HTH-TYPE TRANSCRIPTIONAL REGULATOR UIDR"/>
    <property type="match status" value="1"/>
</dbReference>
<dbReference type="Pfam" id="PF13972">
    <property type="entry name" value="TetR"/>
    <property type="match status" value="1"/>
</dbReference>
<name>A0A1M5ZUA6_9GAMM</name>
<dbReference type="Gene3D" id="1.10.357.10">
    <property type="entry name" value="Tetracycline Repressor, domain 2"/>
    <property type="match status" value="1"/>
</dbReference>
<dbReference type="STRING" id="299255.SAMN02745129_0553"/>
<dbReference type="SUPFAM" id="SSF46689">
    <property type="entry name" value="Homeodomain-like"/>
    <property type="match status" value="1"/>
</dbReference>
<dbReference type="AlphaFoldDB" id="A0A1M5ZUA6"/>
<dbReference type="PROSITE" id="PS50977">
    <property type="entry name" value="HTH_TETR_2"/>
    <property type="match status" value="1"/>
</dbReference>
<evidence type="ECO:0000313" key="5">
    <source>
        <dbReference type="Proteomes" id="UP000184268"/>
    </source>
</evidence>
<evidence type="ECO:0000313" key="4">
    <source>
        <dbReference type="EMBL" id="SHI27523.1"/>
    </source>
</evidence>
<dbReference type="InterPro" id="IPR009057">
    <property type="entry name" value="Homeodomain-like_sf"/>
</dbReference>